<dbReference type="GO" id="GO:0008168">
    <property type="term" value="F:methyltransferase activity"/>
    <property type="evidence" value="ECO:0007669"/>
    <property type="project" value="UniProtKB-KW"/>
</dbReference>
<dbReference type="InterPro" id="IPR029063">
    <property type="entry name" value="SAM-dependent_MTases_sf"/>
</dbReference>
<comment type="caution">
    <text evidence="2">The sequence shown here is derived from an EMBL/GenBank/DDBJ whole genome shotgun (WGS) entry which is preliminary data.</text>
</comment>
<evidence type="ECO:0000259" key="1">
    <source>
        <dbReference type="Pfam" id="PF13649"/>
    </source>
</evidence>
<dbReference type="SUPFAM" id="SSF53335">
    <property type="entry name" value="S-adenosyl-L-methionine-dependent methyltransferases"/>
    <property type="match status" value="1"/>
</dbReference>
<dbReference type="RefSeq" id="WP_263334986.1">
    <property type="nucleotide sequence ID" value="NZ_JAGSYH010000002.1"/>
</dbReference>
<gene>
    <name evidence="2" type="ORF">ACFPT7_00940</name>
</gene>
<proteinExistence type="predicted"/>
<organism evidence="2 3">
    <name type="scientific">Acidicapsa dinghuensis</name>
    <dbReference type="NCBI Taxonomy" id="2218256"/>
    <lineage>
        <taxon>Bacteria</taxon>
        <taxon>Pseudomonadati</taxon>
        <taxon>Acidobacteriota</taxon>
        <taxon>Terriglobia</taxon>
        <taxon>Terriglobales</taxon>
        <taxon>Acidobacteriaceae</taxon>
        <taxon>Acidicapsa</taxon>
    </lineage>
</organism>
<accession>A0ABW1EAM7</accession>
<dbReference type="EMBL" id="JBHSPH010000001">
    <property type="protein sequence ID" value="MFC5860852.1"/>
    <property type="molecule type" value="Genomic_DNA"/>
</dbReference>
<reference evidence="3" key="1">
    <citation type="journal article" date="2019" name="Int. J. Syst. Evol. Microbiol.">
        <title>The Global Catalogue of Microorganisms (GCM) 10K type strain sequencing project: providing services to taxonomists for standard genome sequencing and annotation.</title>
        <authorList>
            <consortium name="The Broad Institute Genomics Platform"/>
            <consortium name="The Broad Institute Genome Sequencing Center for Infectious Disease"/>
            <person name="Wu L."/>
            <person name="Ma J."/>
        </authorList>
    </citation>
    <scope>NUCLEOTIDE SEQUENCE [LARGE SCALE GENOMIC DNA]</scope>
    <source>
        <strain evidence="3">JCM 4087</strain>
    </source>
</reference>
<evidence type="ECO:0000313" key="3">
    <source>
        <dbReference type="Proteomes" id="UP001596091"/>
    </source>
</evidence>
<keyword evidence="2" id="KW-0489">Methyltransferase</keyword>
<dbReference type="PANTHER" id="PTHR12843:SF5">
    <property type="entry name" value="EEF1A LYSINE METHYLTRANSFERASE 2"/>
    <property type="match status" value="1"/>
</dbReference>
<evidence type="ECO:0000313" key="2">
    <source>
        <dbReference type="EMBL" id="MFC5860852.1"/>
    </source>
</evidence>
<keyword evidence="3" id="KW-1185">Reference proteome</keyword>
<dbReference type="GO" id="GO:0032259">
    <property type="term" value="P:methylation"/>
    <property type="evidence" value="ECO:0007669"/>
    <property type="project" value="UniProtKB-KW"/>
</dbReference>
<dbReference type="Gene3D" id="3.40.50.150">
    <property type="entry name" value="Vaccinia Virus protein VP39"/>
    <property type="match status" value="1"/>
</dbReference>
<dbReference type="EC" id="2.1.-.-" evidence="2"/>
<sequence>MDRVAHWDRVYAATPSDQVSWYAPHLATSLEWVIEAAAPVPRPVVSVIDVGGGASTLVDDLYLQGFRALTVLDVSCDALWQSQERMGSAAREIWWVAADITQVELPEVAFDVWHDRAVFHFLTEQADKAAYRERVAKALKPRGQVVLATFSMNGPQSCSGLPVCRYDAESMAREFAPEFRVVETEMIEHRTPDGGGQEFLYTRFARLG</sequence>
<keyword evidence="2" id="KW-0808">Transferase</keyword>
<dbReference type="Proteomes" id="UP001596091">
    <property type="component" value="Unassembled WGS sequence"/>
</dbReference>
<dbReference type="PANTHER" id="PTHR12843">
    <property type="entry name" value="PROTEIN-LYSINE N-METHYLTRANSFERASE METTL10"/>
    <property type="match status" value="1"/>
</dbReference>
<dbReference type="InterPro" id="IPR041698">
    <property type="entry name" value="Methyltransf_25"/>
</dbReference>
<name>A0ABW1EAM7_9BACT</name>
<protein>
    <submittedName>
        <fullName evidence="2">Class I SAM-dependent methyltransferase</fullName>
        <ecNumber evidence="2">2.1.-.-</ecNumber>
    </submittedName>
</protein>
<dbReference type="Pfam" id="PF13649">
    <property type="entry name" value="Methyltransf_25"/>
    <property type="match status" value="1"/>
</dbReference>
<feature type="domain" description="Methyltransferase" evidence="1">
    <location>
        <begin position="47"/>
        <end position="143"/>
    </location>
</feature>